<name>A0ABR3RSY3_9PLEO</name>
<gene>
    <name evidence="1" type="ORF">SLS59_002508</name>
</gene>
<proteinExistence type="predicted"/>
<protein>
    <recommendedName>
        <fullName evidence="3">Transcription factor domain-containing protein</fullName>
    </recommendedName>
</protein>
<evidence type="ECO:0000313" key="1">
    <source>
        <dbReference type="EMBL" id="KAL1607540.1"/>
    </source>
</evidence>
<dbReference type="PANTHER" id="PTHR47256:SF1">
    <property type="entry name" value="ZN(II)2CYS6 TRANSCRIPTION FACTOR (EUROFUNG)"/>
    <property type="match status" value="1"/>
</dbReference>
<dbReference type="InterPro" id="IPR053187">
    <property type="entry name" value="Notoamide_regulator"/>
</dbReference>
<organism evidence="1 2">
    <name type="scientific">Nothophoma quercina</name>
    <dbReference type="NCBI Taxonomy" id="749835"/>
    <lineage>
        <taxon>Eukaryota</taxon>
        <taxon>Fungi</taxon>
        <taxon>Dikarya</taxon>
        <taxon>Ascomycota</taxon>
        <taxon>Pezizomycotina</taxon>
        <taxon>Dothideomycetes</taxon>
        <taxon>Pleosporomycetidae</taxon>
        <taxon>Pleosporales</taxon>
        <taxon>Pleosporineae</taxon>
        <taxon>Didymellaceae</taxon>
        <taxon>Nothophoma</taxon>
    </lineage>
</organism>
<dbReference type="EMBL" id="JAKIXB020000006">
    <property type="protein sequence ID" value="KAL1607540.1"/>
    <property type="molecule type" value="Genomic_DNA"/>
</dbReference>
<dbReference type="PANTHER" id="PTHR47256">
    <property type="entry name" value="ZN(II)2CYS6 TRANSCRIPTION FACTOR (EUROFUNG)-RELATED"/>
    <property type="match status" value="1"/>
</dbReference>
<reference evidence="1 2" key="1">
    <citation type="submission" date="2024-02" db="EMBL/GenBank/DDBJ databases">
        <title>De novo assembly and annotation of 12 fungi associated with fruit tree decline syndrome in Ontario, Canada.</title>
        <authorList>
            <person name="Sulman M."/>
            <person name="Ellouze W."/>
            <person name="Ilyukhin E."/>
        </authorList>
    </citation>
    <scope>NUCLEOTIDE SEQUENCE [LARGE SCALE GENOMIC DNA]</scope>
    <source>
        <strain evidence="1 2">M97-236</strain>
    </source>
</reference>
<comment type="caution">
    <text evidence="1">The sequence shown here is derived from an EMBL/GenBank/DDBJ whole genome shotgun (WGS) entry which is preliminary data.</text>
</comment>
<evidence type="ECO:0008006" key="3">
    <source>
        <dbReference type="Google" id="ProtNLM"/>
    </source>
</evidence>
<dbReference type="Proteomes" id="UP001521222">
    <property type="component" value="Unassembled WGS sequence"/>
</dbReference>
<evidence type="ECO:0000313" key="2">
    <source>
        <dbReference type="Proteomes" id="UP001521222"/>
    </source>
</evidence>
<keyword evidence="2" id="KW-1185">Reference proteome</keyword>
<sequence>MDSMPAFLLVPDNQYLSTPLYEATFKPPSSLPDGMALGERKTSKCMDPYMKPSHAAEIVEPILDRVYAKNWTNIITDDGLFRRLITIYISHQHATFFWFNKELFLEDMAARRTQFCSSLLANAVLAAACQAYKGIPDLAKFWMPDNLQNCFLLEAKRLWELDLGISRLTSIHAAQVLHGVLNGNGLSTVGDFYTSQAVTMAHNLRIFEPAPIQMSSRFRRGREFTAWALWLWQVGVTYYYRRAPFVKDPPAFAAPDPDADPGWYGEVYIRYPLSPTVTRLRLGHVMKATIDLRVIMNEISLLQFSSLEPKDLSVDQALSFKARLNALMQKLPATLAPNRISLPCHFNVHTEYYMTLHAIFQGQVIVQRKSPAPPLLFDGKTALELQDQAYIRFETIMRIRYLRHSFHAYDAWGLLFLIYLGNLALDSLCSANPTAAIRLTTAEVVRSTAVLCINGLIAQSQSVYAGTLLSRSMIEQLKPAEKSLLGRHLSASIGQVDHPFDSEVREHNVLQSNLAD</sequence>
<dbReference type="CDD" id="cd12148">
    <property type="entry name" value="fungal_TF_MHR"/>
    <property type="match status" value="1"/>
</dbReference>
<accession>A0ABR3RSY3</accession>